<protein>
    <submittedName>
        <fullName evidence="2">Putative membrane protein</fullName>
    </submittedName>
</protein>
<evidence type="ECO:0000313" key="2">
    <source>
        <dbReference type="EMBL" id="EUA67967.1"/>
    </source>
</evidence>
<feature type="transmembrane region" description="Helical" evidence="1">
    <location>
        <begin position="14"/>
        <end position="33"/>
    </location>
</feature>
<evidence type="ECO:0000256" key="1">
    <source>
        <dbReference type="SAM" id="Phobius"/>
    </source>
</evidence>
<dbReference type="EMBL" id="JAOJ01000003">
    <property type="protein sequence ID" value="EUA67967.1"/>
    <property type="molecule type" value="Genomic_DNA"/>
</dbReference>
<dbReference type="InterPro" id="IPR020109">
    <property type="entry name" value="Holin_r1t"/>
</dbReference>
<keyword evidence="1" id="KW-0472">Membrane</keyword>
<name>X8DH37_9MYCO</name>
<dbReference type="Pfam" id="PF16945">
    <property type="entry name" value="Phage_r1t_holin"/>
    <property type="match status" value="1"/>
</dbReference>
<dbReference type="Proteomes" id="UP000023351">
    <property type="component" value="Unassembled WGS sequence"/>
</dbReference>
<sequence length="80" mass="8236">MYTLAFWKSLLERAVRAAAAALIGVFVGGVTVATVDWRFAAASVATAVVVSACSSLLASLRVDEADGPRTTTFLTSGGSR</sequence>
<comment type="caution">
    <text evidence="2">The sequence shown here is derived from an EMBL/GenBank/DDBJ whole genome shotgun (WGS) entry which is preliminary data.</text>
</comment>
<keyword evidence="1" id="KW-1133">Transmembrane helix</keyword>
<organism evidence="2 3">
    <name type="scientific">Mycobacteroides abscessus subsp. bolletii 1513</name>
    <dbReference type="NCBI Taxonomy" id="1299321"/>
    <lineage>
        <taxon>Bacteria</taxon>
        <taxon>Bacillati</taxon>
        <taxon>Actinomycetota</taxon>
        <taxon>Actinomycetes</taxon>
        <taxon>Mycobacteriales</taxon>
        <taxon>Mycobacteriaceae</taxon>
        <taxon>Mycobacteroides</taxon>
        <taxon>Mycobacteroides abscessus</taxon>
    </lineage>
</organism>
<dbReference type="PATRIC" id="fig|1299321.3.peg.3975"/>
<gene>
    <name evidence="2" type="ORF">I540_4129</name>
</gene>
<evidence type="ECO:0000313" key="3">
    <source>
        <dbReference type="Proteomes" id="UP000023351"/>
    </source>
</evidence>
<keyword evidence="1" id="KW-0812">Transmembrane</keyword>
<dbReference type="AlphaFoldDB" id="X8DH37"/>
<reference evidence="2 3" key="1">
    <citation type="submission" date="2013-12" db="EMBL/GenBank/DDBJ databases">
        <authorList>
            <person name="Zelazny A."/>
            <person name="Olivier K."/>
            <person name="Holland S."/>
            <person name="Lenaerts A."/>
            <person name="Ordway D."/>
            <person name="DeGroote M.A."/>
            <person name="Parker T."/>
            <person name="Sizemore C."/>
            <person name="Tallon L.J."/>
            <person name="Sadzewicz L.K."/>
            <person name="Sengamalay N."/>
            <person name="Fraser C.M."/>
            <person name="Hine E."/>
            <person name="Shefchek K.A."/>
            <person name="Das S.P."/>
            <person name="Tettelin H."/>
        </authorList>
    </citation>
    <scope>NUCLEOTIDE SEQUENCE [LARGE SCALE GENOMIC DNA]</scope>
    <source>
        <strain evidence="2 3">1513</strain>
    </source>
</reference>
<feature type="transmembrane region" description="Helical" evidence="1">
    <location>
        <begin position="39"/>
        <end position="60"/>
    </location>
</feature>
<proteinExistence type="predicted"/>
<accession>X8DH37</accession>